<evidence type="ECO:0000256" key="10">
    <source>
        <dbReference type="RuleBase" id="RU003421"/>
    </source>
</evidence>
<evidence type="ECO:0000256" key="2">
    <source>
        <dbReference type="ARBA" id="ARBA00004496"/>
    </source>
</evidence>
<evidence type="ECO:0000259" key="11">
    <source>
        <dbReference type="Pfam" id="PF00561"/>
    </source>
</evidence>
<accession>A0A3M2M9H6</accession>
<dbReference type="GO" id="GO:0004177">
    <property type="term" value="F:aminopeptidase activity"/>
    <property type="evidence" value="ECO:0007669"/>
    <property type="project" value="UniProtKB-UniRule"/>
</dbReference>
<dbReference type="Gene3D" id="3.40.50.1820">
    <property type="entry name" value="alpha/beta hydrolase"/>
    <property type="match status" value="1"/>
</dbReference>
<comment type="similarity">
    <text evidence="3 8 10">Belongs to the peptidase S33 family.</text>
</comment>
<evidence type="ECO:0000313" key="13">
    <source>
        <dbReference type="Proteomes" id="UP000278673"/>
    </source>
</evidence>
<evidence type="ECO:0000256" key="9">
    <source>
        <dbReference type="PIRSR" id="PIRSR006431-1"/>
    </source>
</evidence>
<evidence type="ECO:0000256" key="5">
    <source>
        <dbReference type="ARBA" id="ARBA00022490"/>
    </source>
</evidence>
<proteinExistence type="inferred from homology"/>
<dbReference type="GO" id="GO:0006508">
    <property type="term" value="P:proteolysis"/>
    <property type="evidence" value="ECO:0007669"/>
    <property type="project" value="UniProtKB-KW"/>
</dbReference>
<dbReference type="InterPro" id="IPR002410">
    <property type="entry name" value="Peptidase_S33"/>
</dbReference>
<evidence type="ECO:0000256" key="4">
    <source>
        <dbReference type="ARBA" id="ARBA00022438"/>
    </source>
</evidence>
<dbReference type="Proteomes" id="UP000278673">
    <property type="component" value="Unassembled WGS sequence"/>
</dbReference>
<keyword evidence="7 8" id="KW-0378">Hydrolase</keyword>
<dbReference type="AlphaFoldDB" id="A0A3M2M9H6"/>
<evidence type="ECO:0000256" key="3">
    <source>
        <dbReference type="ARBA" id="ARBA00010088"/>
    </source>
</evidence>
<dbReference type="InterPro" id="IPR005944">
    <property type="entry name" value="Pro_iminopeptidase"/>
</dbReference>
<comment type="catalytic activity">
    <reaction evidence="1 8 10">
        <text>Release of N-terminal proline from a peptide.</text>
        <dbReference type="EC" id="3.4.11.5"/>
    </reaction>
</comment>
<sequence length="323" mass="35135">MSALYPPIEPHDHGWLSVGDGHRVYWETCGNPEGKPALVVHGGPGSGCGPRSRRFFDPDAYRIVLFDQRNSGRSTPHAAEPEVDLAANTTEHLLADMEALREALGVERWLLFGGSWGSVLSLVYALRHPERVSELVLMGLATGRRAETDLLTRGLGSYFPDAWRAFRDAVPPEDRDGDLPTVYARLLHDPDPEVRARAARAWCDWEEAIDVGHAGGPSRYDDPAFQLAFARIVTHYWSAGSWLPEGEVLRRAPELADIPGAVVQGSLDPGNLLGTPWELAHRWGPNCALTVVDEAGHGAADAGMVERLVAATDGFATGAARTR</sequence>
<dbReference type="PIRSF" id="PIRSF006431">
    <property type="entry name" value="Pept_S33"/>
    <property type="match status" value="1"/>
</dbReference>
<dbReference type="InterPro" id="IPR000073">
    <property type="entry name" value="AB_hydrolase_1"/>
</dbReference>
<dbReference type="RefSeq" id="WP_122181927.1">
    <property type="nucleotide sequence ID" value="NZ_RFFJ01000003.1"/>
</dbReference>
<evidence type="ECO:0000313" key="12">
    <source>
        <dbReference type="EMBL" id="RMI46267.1"/>
    </source>
</evidence>
<dbReference type="Pfam" id="PF00561">
    <property type="entry name" value="Abhydrolase_1"/>
    <property type="match status" value="1"/>
</dbReference>
<dbReference type="PANTHER" id="PTHR43722:SF1">
    <property type="entry name" value="PROLINE IMINOPEPTIDASE"/>
    <property type="match status" value="1"/>
</dbReference>
<comment type="subcellular location">
    <subcellularLocation>
        <location evidence="2 8">Cytoplasm</location>
    </subcellularLocation>
</comment>
<keyword evidence="13" id="KW-1185">Reference proteome</keyword>
<feature type="active site" description="Proton donor" evidence="9">
    <location>
        <position position="297"/>
    </location>
</feature>
<comment type="caution">
    <text evidence="12">The sequence shown here is derived from an EMBL/GenBank/DDBJ whole genome shotgun (WGS) entry which is preliminary data.</text>
</comment>
<feature type="active site" description="Nucleophile" evidence="9">
    <location>
        <position position="115"/>
    </location>
</feature>
<keyword evidence="6 8" id="KW-0645">Protease</keyword>
<dbReference type="GO" id="GO:0005737">
    <property type="term" value="C:cytoplasm"/>
    <property type="evidence" value="ECO:0007669"/>
    <property type="project" value="UniProtKB-SubCell"/>
</dbReference>
<dbReference type="EMBL" id="RFFJ01000003">
    <property type="protein sequence ID" value="RMI46267.1"/>
    <property type="molecule type" value="Genomic_DNA"/>
</dbReference>
<name>A0A3M2M9H6_9ACTN</name>
<gene>
    <name evidence="12" type="primary">pip</name>
    <name evidence="12" type="ORF">EBN88_01455</name>
</gene>
<feature type="active site" evidence="9">
    <location>
        <position position="268"/>
    </location>
</feature>
<evidence type="ECO:0000256" key="1">
    <source>
        <dbReference type="ARBA" id="ARBA00001585"/>
    </source>
</evidence>
<dbReference type="EC" id="3.4.11.5" evidence="8 10"/>
<dbReference type="NCBIfam" id="TIGR01249">
    <property type="entry name" value="pro_imino_pep_1"/>
    <property type="match status" value="1"/>
</dbReference>
<evidence type="ECO:0000256" key="8">
    <source>
        <dbReference type="PIRNR" id="PIRNR006431"/>
    </source>
</evidence>
<protein>
    <recommendedName>
        <fullName evidence="8 10">Proline iminopeptidase</fullName>
        <shortName evidence="8">PIP</shortName>
        <ecNumber evidence="8 10">3.4.11.5</ecNumber>
    </recommendedName>
    <alternativeName>
        <fullName evidence="8">Prolyl aminopeptidase</fullName>
    </alternativeName>
</protein>
<dbReference type="PRINTS" id="PR00793">
    <property type="entry name" value="PROAMNOPTASE"/>
</dbReference>
<dbReference type="SUPFAM" id="SSF53474">
    <property type="entry name" value="alpha/beta-Hydrolases"/>
    <property type="match status" value="1"/>
</dbReference>
<dbReference type="PANTHER" id="PTHR43722">
    <property type="entry name" value="PROLINE IMINOPEPTIDASE"/>
    <property type="match status" value="1"/>
</dbReference>
<keyword evidence="4 8" id="KW-0031">Aminopeptidase</keyword>
<feature type="domain" description="AB hydrolase-1" evidence="11">
    <location>
        <begin position="38"/>
        <end position="297"/>
    </location>
</feature>
<dbReference type="PRINTS" id="PR00111">
    <property type="entry name" value="ABHYDROLASE"/>
</dbReference>
<evidence type="ECO:0000256" key="7">
    <source>
        <dbReference type="ARBA" id="ARBA00022801"/>
    </source>
</evidence>
<dbReference type="InterPro" id="IPR029058">
    <property type="entry name" value="AB_hydrolase_fold"/>
</dbReference>
<reference evidence="12 13" key="1">
    <citation type="submission" date="2018-10" db="EMBL/GenBank/DDBJ databases">
        <title>Isolation, diversity and antifungal activity of actinobacteria from wheat.</title>
        <authorList>
            <person name="Han C."/>
        </authorList>
    </citation>
    <scope>NUCLEOTIDE SEQUENCE [LARGE SCALE GENOMIC DNA]</scope>
    <source>
        <strain evidence="12 13">NEAU-YY642</strain>
    </source>
</reference>
<keyword evidence="5 8" id="KW-0963">Cytoplasm</keyword>
<evidence type="ECO:0000256" key="6">
    <source>
        <dbReference type="ARBA" id="ARBA00022670"/>
    </source>
</evidence>
<organism evidence="12 13">
    <name type="scientific">Streptomyces triticirhizae</name>
    <dbReference type="NCBI Taxonomy" id="2483353"/>
    <lineage>
        <taxon>Bacteria</taxon>
        <taxon>Bacillati</taxon>
        <taxon>Actinomycetota</taxon>
        <taxon>Actinomycetes</taxon>
        <taxon>Kitasatosporales</taxon>
        <taxon>Streptomycetaceae</taxon>
        <taxon>Streptomyces</taxon>
    </lineage>
</organism>